<evidence type="ECO:0000313" key="8">
    <source>
        <dbReference type="EMBL" id="GGG75995.1"/>
    </source>
</evidence>
<keyword evidence="9" id="KW-1185">Reference proteome</keyword>
<dbReference type="InterPro" id="IPR033985">
    <property type="entry name" value="SusD-like_N"/>
</dbReference>
<sequence>MKRIYQLAILSILPLAFLSCAKDWLERTPKNIILEEQVWNDPKQILGLLANFYDRLPTDMGLNDPDHTSIDANQERQAQWRRMADYDDAMWSGFSNEEGRNNIVNYPFDRWRVWNYSLVRDINLALENIEKYGVSLSGEQKAQFSAELRFLRAYNYFELVKRMGGVPLITTQLIYDYSGDPSYMQAPRAKEAEVYDFIADEVDAIKDDLGNTGSNTRANKYTALALKSRAMLYAGSLAKYNNEMGGPITTPGGEVGIPASRADEYFEKSLAASAEIITSGGYALYQNNPDLGENFYEAVVRKTGNDEVIFAWDFLSSKDKRHGFAYDNIPRSIREDNLSSSNITPSLNLVERYEYLDGSNGELKTRTADNSDFIYYDQVTDIFANKDARLYGTVIYPGASFKGLTVEMQAGVMVWNAASNSYQTVEGADLGSTWGGESYPHGDGKLLTATGGPHRSIMEVSNTGFYLRKYVDSGPGTSTRGIRSDVWWVWFRLGEVYLNAAEAAFELNRDADAAQYLSTLRERAGFGANSVTASTITVERIRNERRVELAFEDHRVWDLKRWRIAHDVWNGSSSNPDAVVYALYPYRVVRPGDAARDGKYVFVKMAAPRFRAPRFFQMGNYYSSIDQGVINNNPKIVRNPFH</sequence>
<dbReference type="PROSITE" id="PS51257">
    <property type="entry name" value="PROKAR_LIPOPROTEIN"/>
    <property type="match status" value="1"/>
</dbReference>
<comment type="similarity">
    <text evidence="2">Belongs to the SusD family.</text>
</comment>
<dbReference type="RefSeq" id="WP_188504319.1">
    <property type="nucleotide sequence ID" value="NZ_BMER01000001.1"/>
</dbReference>
<evidence type="ECO:0000259" key="7">
    <source>
        <dbReference type="Pfam" id="PF14322"/>
    </source>
</evidence>
<accession>A0A917M427</accession>
<evidence type="ECO:0000256" key="2">
    <source>
        <dbReference type="ARBA" id="ARBA00006275"/>
    </source>
</evidence>
<gene>
    <name evidence="8" type="ORF">GCM10007415_04620</name>
</gene>
<dbReference type="Gene3D" id="1.25.40.390">
    <property type="match status" value="1"/>
</dbReference>
<dbReference type="AlphaFoldDB" id="A0A917M427"/>
<comment type="caution">
    <text evidence="8">The sequence shown here is derived from an EMBL/GenBank/DDBJ whole genome shotgun (WGS) entry which is preliminary data.</text>
</comment>
<dbReference type="EMBL" id="BMER01000001">
    <property type="protein sequence ID" value="GGG75995.1"/>
    <property type="molecule type" value="Genomic_DNA"/>
</dbReference>
<dbReference type="SUPFAM" id="SSF48452">
    <property type="entry name" value="TPR-like"/>
    <property type="match status" value="1"/>
</dbReference>
<evidence type="ECO:0000259" key="6">
    <source>
        <dbReference type="Pfam" id="PF07980"/>
    </source>
</evidence>
<evidence type="ECO:0000313" key="9">
    <source>
        <dbReference type="Proteomes" id="UP000660862"/>
    </source>
</evidence>
<keyword evidence="5" id="KW-0998">Cell outer membrane</keyword>
<feature type="domain" description="RagB/SusD" evidence="6">
    <location>
        <begin position="307"/>
        <end position="641"/>
    </location>
</feature>
<dbReference type="InterPro" id="IPR011990">
    <property type="entry name" value="TPR-like_helical_dom_sf"/>
</dbReference>
<protein>
    <submittedName>
        <fullName evidence="8">Membrane protein</fullName>
    </submittedName>
</protein>
<proteinExistence type="inferred from homology"/>
<dbReference type="Pfam" id="PF14322">
    <property type="entry name" value="SusD-like_3"/>
    <property type="match status" value="1"/>
</dbReference>
<name>A0A917M427_9SPHI</name>
<evidence type="ECO:0000256" key="3">
    <source>
        <dbReference type="ARBA" id="ARBA00022729"/>
    </source>
</evidence>
<evidence type="ECO:0000256" key="5">
    <source>
        <dbReference type="ARBA" id="ARBA00023237"/>
    </source>
</evidence>
<dbReference type="InterPro" id="IPR012944">
    <property type="entry name" value="SusD_RagB_dom"/>
</dbReference>
<evidence type="ECO:0000256" key="4">
    <source>
        <dbReference type="ARBA" id="ARBA00023136"/>
    </source>
</evidence>
<dbReference type="GO" id="GO:0009279">
    <property type="term" value="C:cell outer membrane"/>
    <property type="evidence" value="ECO:0007669"/>
    <property type="project" value="UniProtKB-SubCell"/>
</dbReference>
<comment type="subcellular location">
    <subcellularLocation>
        <location evidence="1">Cell outer membrane</location>
    </subcellularLocation>
</comment>
<reference evidence="8" key="2">
    <citation type="submission" date="2020-09" db="EMBL/GenBank/DDBJ databases">
        <authorList>
            <person name="Sun Q."/>
            <person name="Zhou Y."/>
        </authorList>
    </citation>
    <scope>NUCLEOTIDE SEQUENCE</scope>
    <source>
        <strain evidence="8">CGMCC 1.12195</strain>
    </source>
</reference>
<dbReference type="Proteomes" id="UP000660862">
    <property type="component" value="Unassembled WGS sequence"/>
</dbReference>
<reference evidence="8" key="1">
    <citation type="journal article" date="2014" name="Int. J. Syst. Evol. Microbiol.">
        <title>Complete genome sequence of Corynebacterium casei LMG S-19264T (=DSM 44701T), isolated from a smear-ripened cheese.</title>
        <authorList>
            <consortium name="US DOE Joint Genome Institute (JGI-PGF)"/>
            <person name="Walter F."/>
            <person name="Albersmeier A."/>
            <person name="Kalinowski J."/>
            <person name="Ruckert C."/>
        </authorList>
    </citation>
    <scope>NUCLEOTIDE SEQUENCE</scope>
    <source>
        <strain evidence="8">CGMCC 1.12195</strain>
    </source>
</reference>
<keyword evidence="3" id="KW-0732">Signal</keyword>
<evidence type="ECO:0000256" key="1">
    <source>
        <dbReference type="ARBA" id="ARBA00004442"/>
    </source>
</evidence>
<organism evidence="8 9">
    <name type="scientific">Parapedobacter pyrenivorans</name>
    <dbReference type="NCBI Taxonomy" id="1305674"/>
    <lineage>
        <taxon>Bacteria</taxon>
        <taxon>Pseudomonadati</taxon>
        <taxon>Bacteroidota</taxon>
        <taxon>Sphingobacteriia</taxon>
        <taxon>Sphingobacteriales</taxon>
        <taxon>Sphingobacteriaceae</taxon>
        <taxon>Parapedobacter</taxon>
    </lineage>
</organism>
<dbReference type="Pfam" id="PF07980">
    <property type="entry name" value="SusD_RagB"/>
    <property type="match status" value="1"/>
</dbReference>
<keyword evidence="4" id="KW-0472">Membrane</keyword>
<feature type="domain" description="SusD-like N-terminal" evidence="7">
    <location>
        <begin position="83"/>
        <end position="232"/>
    </location>
</feature>